<evidence type="ECO:0000313" key="2">
    <source>
        <dbReference type="WBParaSite" id="ES5_v2.g13921.t1"/>
    </source>
</evidence>
<accession>A0AC34F9I0</accession>
<sequence length="621" mass="72501">MNVPEVVKAMLNNLINKEILFQCICIAFKKRPSLNIIKAIFEFPKIHINLSSTDKSSTFLHIAIENECEHQIIDYLLSKGADPNIADADEKTPWISAIEMADDNIIQIFLTKFGNVFGSKIEVMTEYFMNPNIFDANLIINGKSRLHQAIDEKNTELCKFLLQKGANVHLKDPSSNGKTPISHACENDLYEVVKWLLYYGANYDDESITVEKNEKIQKILDEIKHIFAEMRIKEFRVSDCEGSQYIDMLPPSMAKMKYIRNATNKYQQNLWHIAAKSGFLRNLRQFDQDFSFKKTINNQDIYGNTPLHYAVKSNKKDCVRCLLNMGAYYDIRNKNDETPQVLATLDEIKKMLEMIDEVFTIIKAATEKCLTLNREYIVEIYDIQNSEGKTMFHYAVINNNMSAIKQLIHGSYKNIKDINGYAPLFYAVKEGKYEMMMKLIDRNAIYDPKLYKNLDKNECTEYLHKIQRRHFLVCNENVEEIKREIKSYTDNYELNIITGAFYSRDFGIPKIESKFDPRRGEEMKTIWKYAEDNYELILFLLQNGIAPKKMDIKNLRIIKLISLLRDIETFIKEIDQDSLINYCEGYVTNKILYLLNPNGKNNCNRNDTDKIFANFRIKCKF</sequence>
<dbReference type="WBParaSite" id="ES5_v2.g13921.t1">
    <property type="protein sequence ID" value="ES5_v2.g13921.t1"/>
    <property type="gene ID" value="ES5_v2.g13921"/>
</dbReference>
<reference evidence="2" key="1">
    <citation type="submission" date="2022-11" db="UniProtKB">
        <authorList>
            <consortium name="WormBaseParasite"/>
        </authorList>
    </citation>
    <scope>IDENTIFICATION</scope>
</reference>
<proteinExistence type="predicted"/>
<dbReference type="Proteomes" id="UP000887579">
    <property type="component" value="Unplaced"/>
</dbReference>
<name>A0AC34F9I0_9BILA</name>
<protein>
    <submittedName>
        <fullName evidence="2">Ankyrin repeat protein</fullName>
    </submittedName>
</protein>
<evidence type="ECO:0000313" key="1">
    <source>
        <dbReference type="Proteomes" id="UP000887579"/>
    </source>
</evidence>
<organism evidence="1 2">
    <name type="scientific">Panagrolaimus sp. ES5</name>
    <dbReference type="NCBI Taxonomy" id="591445"/>
    <lineage>
        <taxon>Eukaryota</taxon>
        <taxon>Metazoa</taxon>
        <taxon>Ecdysozoa</taxon>
        <taxon>Nematoda</taxon>
        <taxon>Chromadorea</taxon>
        <taxon>Rhabditida</taxon>
        <taxon>Tylenchina</taxon>
        <taxon>Panagrolaimomorpha</taxon>
        <taxon>Panagrolaimoidea</taxon>
        <taxon>Panagrolaimidae</taxon>
        <taxon>Panagrolaimus</taxon>
    </lineage>
</organism>